<keyword evidence="7" id="KW-1185">Reference proteome</keyword>
<gene>
    <name evidence="6" type="ORF">EGH23_05715</name>
</gene>
<evidence type="ECO:0000313" key="6">
    <source>
        <dbReference type="EMBL" id="MBX0294379.1"/>
    </source>
</evidence>
<reference evidence="6 7" key="1">
    <citation type="submission" date="2021-06" db="EMBL/GenBank/DDBJ databases">
        <title>Halomicroarcula sp. a new haloarchaeum isolated from saline soil.</title>
        <authorList>
            <person name="Duran-Viseras A."/>
            <person name="Sanchez-Porro C."/>
            <person name="Ventosa A."/>
        </authorList>
    </citation>
    <scope>NUCLEOTIDE SEQUENCE [LARGE SCALE GENOMIC DNA]</scope>
    <source>
        <strain evidence="6 7">F27</strain>
    </source>
</reference>
<protein>
    <submittedName>
        <fullName evidence="6">Succinylglutamate desuccinylase/aspartoacylase family protein</fullName>
    </submittedName>
</protein>
<evidence type="ECO:0000256" key="1">
    <source>
        <dbReference type="ARBA" id="ARBA00001947"/>
    </source>
</evidence>
<comment type="cofactor">
    <cofactor evidence="1">
        <name>Zn(2+)</name>
        <dbReference type="ChEBI" id="CHEBI:29105"/>
    </cofactor>
</comment>
<proteinExistence type="predicted"/>
<evidence type="ECO:0000256" key="4">
    <source>
        <dbReference type="ARBA" id="ARBA00022833"/>
    </source>
</evidence>
<keyword evidence="2" id="KW-0479">Metal-binding</keyword>
<name>A0AAW4P932_9EURY</name>
<dbReference type="PANTHER" id="PTHR15162">
    <property type="entry name" value="ASPARTOACYLASE"/>
    <property type="match status" value="1"/>
</dbReference>
<dbReference type="Gene3D" id="3.40.630.10">
    <property type="entry name" value="Zn peptidases"/>
    <property type="match status" value="1"/>
</dbReference>
<dbReference type="AlphaFoldDB" id="A0AAW4P932"/>
<comment type="caution">
    <text evidence="6">The sequence shown here is derived from an EMBL/GenBank/DDBJ whole genome shotgun (WGS) entry which is preliminary data.</text>
</comment>
<evidence type="ECO:0000259" key="5">
    <source>
        <dbReference type="Pfam" id="PF24827"/>
    </source>
</evidence>
<dbReference type="Pfam" id="PF24827">
    <property type="entry name" value="AstE_AspA_cat"/>
    <property type="match status" value="1"/>
</dbReference>
<evidence type="ECO:0000256" key="2">
    <source>
        <dbReference type="ARBA" id="ARBA00022723"/>
    </source>
</evidence>
<keyword evidence="3" id="KW-0378">Hydrolase</keyword>
<keyword evidence="4" id="KW-0862">Zinc</keyword>
<feature type="domain" description="Succinylglutamate desuccinylase/Aspartoacylase catalytic" evidence="5">
    <location>
        <begin position="11"/>
        <end position="171"/>
    </location>
</feature>
<dbReference type="GO" id="GO:0016788">
    <property type="term" value="F:hydrolase activity, acting on ester bonds"/>
    <property type="evidence" value="ECO:0007669"/>
    <property type="project" value="InterPro"/>
</dbReference>
<organism evidence="6 7">
    <name type="scientific">Haloarcula nitratireducens</name>
    <dbReference type="NCBI Taxonomy" id="2487749"/>
    <lineage>
        <taxon>Archaea</taxon>
        <taxon>Methanobacteriati</taxon>
        <taxon>Methanobacteriota</taxon>
        <taxon>Stenosarchaea group</taxon>
        <taxon>Halobacteria</taxon>
        <taxon>Halobacteriales</taxon>
        <taxon>Haloarculaceae</taxon>
        <taxon>Haloarcula</taxon>
    </lineage>
</organism>
<evidence type="ECO:0000313" key="7">
    <source>
        <dbReference type="Proteomes" id="UP001430455"/>
    </source>
</evidence>
<dbReference type="PANTHER" id="PTHR15162:SF7">
    <property type="entry name" value="SUCCINYLGLUTAMATE DESUCCINYLASE"/>
    <property type="match status" value="1"/>
</dbReference>
<dbReference type="EMBL" id="RKLT01000001">
    <property type="protein sequence ID" value="MBX0294379.1"/>
    <property type="molecule type" value="Genomic_DNA"/>
</dbReference>
<dbReference type="GO" id="GO:0005829">
    <property type="term" value="C:cytosol"/>
    <property type="evidence" value="ECO:0007669"/>
    <property type="project" value="TreeGrafter"/>
</dbReference>
<dbReference type="SUPFAM" id="SSF53187">
    <property type="entry name" value="Zn-dependent exopeptidases"/>
    <property type="match status" value="1"/>
</dbReference>
<dbReference type="GO" id="GO:0046872">
    <property type="term" value="F:metal ion binding"/>
    <property type="evidence" value="ECO:0007669"/>
    <property type="project" value="UniProtKB-KW"/>
</dbReference>
<dbReference type="Proteomes" id="UP001430455">
    <property type="component" value="Unassembled WGS sequence"/>
</dbReference>
<sequence>MRVEQLGDGAPEVVVVGGIHGDEPCGPDAIEAILADPPSVKRPVKFIVANEEALEAGERYLETDLNRAFPGDPDSALHEERLAAELAAELRGCTVLGLHSTQSYDGMFALVEELSPELRDVLPNLSVDAVVETEAASEGRIFSVAPRTIEVECGYQGSPEAAANAEQVIREFLAATGVTDGELPARRESLPVFRLGDPIPKAAADQYEVYARNFEEHPAGEPIAAADGEQLVSDEPFHPVLLSAEGYEDVFGYTADHVGLLD</sequence>
<accession>A0AAW4P932</accession>
<dbReference type="InterPro" id="IPR055438">
    <property type="entry name" value="AstE_AspA_cat"/>
</dbReference>
<dbReference type="InterPro" id="IPR050178">
    <property type="entry name" value="AspA/AstE_fam"/>
</dbReference>
<evidence type="ECO:0000256" key="3">
    <source>
        <dbReference type="ARBA" id="ARBA00022801"/>
    </source>
</evidence>
<dbReference type="RefSeq" id="WP_220579033.1">
    <property type="nucleotide sequence ID" value="NZ_RKLT01000001.1"/>
</dbReference>